<dbReference type="KEGG" id="nsg:H3L94_05540"/>
<evidence type="ECO:0000313" key="1">
    <source>
        <dbReference type="EMBL" id="QMT41485.1"/>
    </source>
</evidence>
<protein>
    <submittedName>
        <fullName evidence="1">Uncharacterized protein</fullName>
    </submittedName>
</protein>
<proteinExistence type="predicted"/>
<dbReference type="InterPro" id="IPR050026">
    <property type="entry name" value="PHA_gran_PhaM_N"/>
</dbReference>
<gene>
    <name evidence="1" type="ORF">H3L94_05540</name>
</gene>
<organism evidence="1 2">
    <name type="scientific">Neisseria shayeganii</name>
    <dbReference type="NCBI Taxonomy" id="607712"/>
    <lineage>
        <taxon>Bacteria</taxon>
        <taxon>Pseudomonadati</taxon>
        <taxon>Pseudomonadota</taxon>
        <taxon>Betaproteobacteria</taxon>
        <taxon>Neisseriales</taxon>
        <taxon>Neisseriaceae</taxon>
        <taxon>Neisseria</taxon>
    </lineage>
</organism>
<accession>A0A7D7N4Q8</accession>
<reference evidence="1 2" key="1">
    <citation type="submission" date="2020-07" db="EMBL/GenBank/DDBJ databases">
        <title>Genomic diversity of species in the Neisseriaceae family.</title>
        <authorList>
            <person name="Vincent A.T."/>
            <person name="Bernet E."/>
            <person name="Veyrier F.J."/>
        </authorList>
    </citation>
    <scope>NUCLEOTIDE SEQUENCE [LARGE SCALE GENOMIC DNA]</scope>
    <source>
        <strain evidence="1 2">DSM 22244</strain>
    </source>
</reference>
<dbReference type="RefSeq" id="WP_009118045.1">
    <property type="nucleotide sequence ID" value="NZ_CP059567.1"/>
</dbReference>
<sequence>MSADNPFAAWQQLWQNSSATALPFMPPVSAEEAARKIAELDYIETWLQFQLQAVQSQKALLNQQKAFFETMQQMTGGGSESTK</sequence>
<dbReference type="Proteomes" id="UP000514752">
    <property type="component" value="Chromosome"/>
</dbReference>
<name>A0A7D7N4Q8_9NEIS</name>
<dbReference type="EMBL" id="CP059567">
    <property type="protein sequence ID" value="QMT41485.1"/>
    <property type="molecule type" value="Genomic_DNA"/>
</dbReference>
<dbReference type="NCBIfam" id="NF043076">
    <property type="entry name" value="PHA_gran_PhaM"/>
    <property type="match status" value="1"/>
</dbReference>
<evidence type="ECO:0000313" key="2">
    <source>
        <dbReference type="Proteomes" id="UP000514752"/>
    </source>
</evidence>
<dbReference type="AlphaFoldDB" id="A0A7D7N4Q8"/>